<accession>A0A6J4PZM4</accession>
<dbReference type="EMBL" id="CADCUW010000382">
    <property type="protein sequence ID" value="CAA9430378.1"/>
    <property type="molecule type" value="Genomic_DNA"/>
</dbReference>
<name>A0A6J4PZM4_9ACTN</name>
<gene>
    <name evidence="2" type="ORF">AVDCRST_MAG01-01-2885</name>
</gene>
<feature type="non-terminal residue" evidence="2">
    <location>
        <position position="100"/>
    </location>
</feature>
<evidence type="ECO:0000256" key="1">
    <source>
        <dbReference type="SAM" id="MobiDB-lite"/>
    </source>
</evidence>
<sequence>LPLHAARRTTRPRPLRDLRGRPPTRQGARGLLARAVLIDERLYARPRAPGGPPRPRGGLRPLRSLAGLRLPQPRLLRDRRRGPGLRTGRARRGTRQEALL</sequence>
<feature type="compositionally biased region" description="Low complexity" evidence="1">
    <location>
        <begin position="56"/>
        <end position="74"/>
    </location>
</feature>
<feature type="compositionally biased region" description="Basic residues" evidence="1">
    <location>
        <begin position="77"/>
        <end position="93"/>
    </location>
</feature>
<organism evidence="2">
    <name type="scientific">uncultured Rubrobacteraceae bacterium</name>
    <dbReference type="NCBI Taxonomy" id="349277"/>
    <lineage>
        <taxon>Bacteria</taxon>
        <taxon>Bacillati</taxon>
        <taxon>Actinomycetota</taxon>
        <taxon>Rubrobacteria</taxon>
        <taxon>Rubrobacterales</taxon>
        <taxon>Rubrobacteraceae</taxon>
        <taxon>environmental samples</taxon>
    </lineage>
</organism>
<reference evidence="2" key="1">
    <citation type="submission" date="2020-02" db="EMBL/GenBank/DDBJ databases">
        <authorList>
            <person name="Meier V. D."/>
        </authorList>
    </citation>
    <scope>NUCLEOTIDE SEQUENCE</scope>
    <source>
        <strain evidence="2">AVDCRST_MAG01</strain>
    </source>
</reference>
<protein>
    <submittedName>
        <fullName evidence="2">Uncharacterized protein</fullName>
    </submittedName>
</protein>
<evidence type="ECO:0000313" key="2">
    <source>
        <dbReference type="EMBL" id="CAA9430378.1"/>
    </source>
</evidence>
<proteinExistence type="predicted"/>
<dbReference type="AlphaFoldDB" id="A0A6J4PZM4"/>
<feature type="non-terminal residue" evidence="2">
    <location>
        <position position="1"/>
    </location>
</feature>
<feature type="compositionally biased region" description="Basic residues" evidence="1">
    <location>
        <begin position="1"/>
        <end position="13"/>
    </location>
</feature>
<feature type="region of interest" description="Disordered" evidence="1">
    <location>
        <begin position="44"/>
        <end position="100"/>
    </location>
</feature>
<feature type="region of interest" description="Disordered" evidence="1">
    <location>
        <begin position="1"/>
        <end position="31"/>
    </location>
</feature>